<dbReference type="SUPFAM" id="SSF50630">
    <property type="entry name" value="Acid proteases"/>
    <property type="match status" value="1"/>
</dbReference>
<comment type="caution">
    <text evidence="1">The sequence shown here is derived from an EMBL/GenBank/DDBJ whole genome shotgun (WGS) entry which is preliminary data.</text>
</comment>
<dbReference type="EMBL" id="MHKX01000007">
    <property type="protein sequence ID" value="OGY98495.1"/>
    <property type="molecule type" value="Genomic_DNA"/>
</dbReference>
<sequence>MKFGYQKFLLGLQDPRKPLVARPLLPVYLVNGERRTRSPYYALLDSGADRIIFPADLAEELGIENIESGLLEPTVGVANQRTNVYFHRLAVQVAGSDRALPVDVGFSREIGLPLLGRSFFAHFKSVTFSEPKEEMELKN</sequence>
<evidence type="ECO:0000313" key="1">
    <source>
        <dbReference type="EMBL" id="OGY98495.1"/>
    </source>
</evidence>
<gene>
    <name evidence="1" type="ORF">A2855_01775</name>
</gene>
<dbReference type="GO" id="GO:0004190">
    <property type="term" value="F:aspartic-type endopeptidase activity"/>
    <property type="evidence" value="ECO:0007669"/>
    <property type="project" value="InterPro"/>
</dbReference>
<dbReference type="Proteomes" id="UP000179059">
    <property type="component" value="Unassembled WGS sequence"/>
</dbReference>
<protein>
    <recommendedName>
        <fullName evidence="3">Peptidase A2 domain-containing protein</fullName>
    </recommendedName>
</protein>
<dbReference type="AlphaFoldDB" id="A0A1G2CAU8"/>
<organism evidence="1 2">
    <name type="scientific">Candidatus Liptonbacteria bacterium RIFCSPHIGHO2_01_FULL_57_28</name>
    <dbReference type="NCBI Taxonomy" id="1798647"/>
    <lineage>
        <taxon>Bacteria</taxon>
        <taxon>Candidatus Liptoniibacteriota</taxon>
    </lineage>
</organism>
<dbReference type="Gene3D" id="2.40.70.10">
    <property type="entry name" value="Acid Proteases"/>
    <property type="match status" value="1"/>
</dbReference>
<dbReference type="PROSITE" id="PS00141">
    <property type="entry name" value="ASP_PROTEASE"/>
    <property type="match status" value="1"/>
</dbReference>
<dbReference type="GO" id="GO:0006508">
    <property type="term" value="P:proteolysis"/>
    <property type="evidence" value="ECO:0007669"/>
    <property type="project" value="InterPro"/>
</dbReference>
<dbReference type="InterPro" id="IPR021109">
    <property type="entry name" value="Peptidase_aspartic_dom_sf"/>
</dbReference>
<dbReference type="Pfam" id="PF13650">
    <property type="entry name" value="Asp_protease_2"/>
    <property type="match status" value="1"/>
</dbReference>
<evidence type="ECO:0000313" key="2">
    <source>
        <dbReference type="Proteomes" id="UP000179059"/>
    </source>
</evidence>
<evidence type="ECO:0008006" key="3">
    <source>
        <dbReference type="Google" id="ProtNLM"/>
    </source>
</evidence>
<accession>A0A1G2CAU8</accession>
<reference evidence="1 2" key="1">
    <citation type="journal article" date="2016" name="Nat. Commun.">
        <title>Thousands of microbial genomes shed light on interconnected biogeochemical processes in an aquifer system.</title>
        <authorList>
            <person name="Anantharaman K."/>
            <person name="Brown C.T."/>
            <person name="Hug L.A."/>
            <person name="Sharon I."/>
            <person name="Castelle C.J."/>
            <person name="Probst A.J."/>
            <person name="Thomas B.C."/>
            <person name="Singh A."/>
            <person name="Wilkins M.J."/>
            <person name="Karaoz U."/>
            <person name="Brodie E.L."/>
            <person name="Williams K.H."/>
            <person name="Hubbard S.S."/>
            <person name="Banfield J.F."/>
        </authorList>
    </citation>
    <scope>NUCLEOTIDE SEQUENCE [LARGE SCALE GENOMIC DNA]</scope>
</reference>
<dbReference type="InterPro" id="IPR001969">
    <property type="entry name" value="Aspartic_peptidase_AS"/>
</dbReference>
<name>A0A1G2CAU8_9BACT</name>
<proteinExistence type="predicted"/>